<accession>A0A285R766</accession>
<dbReference type="RefSeq" id="WP_218838909.1">
    <property type="nucleotide sequence ID" value="NZ_OBMI01000003.1"/>
</dbReference>
<proteinExistence type="inferred from homology"/>
<keyword evidence="4" id="KW-1185">Reference proteome</keyword>
<reference evidence="3 4" key="1">
    <citation type="submission" date="2017-07" db="EMBL/GenBank/DDBJ databases">
        <authorList>
            <person name="Sun Z.S."/>
            <person name="Albrecht U."/>
            <person name="Echele G."/>
            <person name="Lee C.C."/>
        </authorList>
    </citation>
    <scope>NUCLEOTIDE SEQUENCE [LARGE SCALE GENOMIC DNA]</scope>
    <source>
        <strain evidence="3 4">CGMCC 1.12672</strain>
    </source>
</reference>
<evidence type="ECO:0000256" key="1">
    <source>
        <dbReference type="HAMAP-Rule" id="MF_00775"/>
    </source>
</evidence>
<gene>
    <name evidence="3" type="ORF">SAMN06297144_3367</name>
</gene>
<dbReference type="PANTHER" id="PTHR37315">
    <property type="entry name" value="UPF0311 PROTEIN BLR7842"/>
    <property type="match status" value="1"/>
</dbReference>
<evidence type="ECO:0000256" key="2">
    <source>
        <dbReference type="SAM" id="SignalP"/>
    </source>
</evidence>
<evidence type="ECO:0000313" key="4">
    <source>
        <dbReference type="Proteomes" id="UP000219494"/>
    </source>
</evidence>
<dbReference type="InterPro" id="IPR020915">
    <property type="entry name" value="UPF0311"/>
</dbReference>
<dbReference type="Pfam" id="PF11578">
    <property type="entry name" value="DUF3237"/>
    <property type="match status" value="1"/>
</dbReference>
<name>A0A285R766_9SPHN</name>
<feature type="signal peptide" evidence="2">
    <location>
        <begin position="1"/>
        <end position="25"/>
    </location>
</feature>
<dbReference type="AlphaFoldDB" id="A0A285R766"/>
<dbReference type="PANTHER" id="PTHR37315:SF1">
    <property type="entry name" value="UPF0311 PROTEIN BLR7842"/>
    <property type="match status" value="1"/>
</dbReference>
<evidence type="ECO:0000313" key="3">
    <source>
        <dbReference type="EMBL" id="SOB88222.1"/>
    </source>
</evidence>
<organism evidence="3 4">
    <name type="scientific">Sphingomonas guangdongensis</name>
    <dbReference type="NCBI Taxonomy" id="1141890"/>
    <lineage>
        <taxon>Bacteria</taxon>
        <taxon>Pseudomonadati</taxon>
        <taxon>Pseudomonadota</taxon>
        <taxon>Alphaproteobacteria</taxon>
        <taxon>Sphingomonadales</taxon>
        <taxon>Sphingomonadaceae</taxon>
        <taxon>Sphingomonas</taxon>
    </lineage>
</organism>
<dbReference type="HAMAP" id="MF_00775">
    <property type="entry name" value="UPF0311"/>
    <property type="match status" value="1"/>
</dbReference>
<comment type="similarity">
    <text evidence="1">Belongs to the UPF0311 family.</text>
</comment>
<dbReference type="EMBL" id="OBMI01000003">
    <property type="protein sequence ID" value="SOB88222.1"/>
    <property type="molecule type" value="Genomic_DNA"/>
</dbReference>
<protein>
    <recommendedName>
        <fullName evidence="1">UPF0311 protein SAMN06297144_3367</fullName>
    </recommendedName>
</protein>
<feature type="chain" id="PRO_5012538213" description="UPF0311 protein SAMN06297144_3367" evidence="2">
    <location>
        <begin position="26"/>
        <end position="168"/>
    </location>
</feature>
<keyword evidence="2" id="KW-0732">Signal</keyword>
<sequence>MLTSGPLLVAVAAAAQVAPPRLAHAFTVSVDVGAPQEQGRVDGKRMRFVPITGGRVSGPRLTGTVLAGGGDWQALHDDGLTEVRARYSIRADDGTIIDVVNEGVRTATPEVAAELARGAQVDPSRYYFRSNPRFTAPTGAHGWLRRTHFVAVGIRRPANVEIQVFAVE</sequence>
<dbReference type="Gene3D" id="2.40.160.20">
    <property type="match status" value="1"/>
</dbReference>
<dbReference type="Proteomes" id="UP000219494">
    <property type="component" value="Unassembled WGS sequence"/>
</dbReference>